<evidence type="ECO:0000313" key="1">
    <source>
        <dbReference type="EMBL" id="MDO3677945.1"/>
    </source>
</evidence>
<name>A0ABT8VAD5_9BACL</name>
<evidence type="ECO:0000313" key="2">
    <source>
        <dbReference type="Proteomes" id="UP001168883"/>
    </source>
</evidence>
<dbReference type="Proteomes" id="UP001168883">
    <property type="component" value="Unassembled WGS sequence"/>
</dbReference>
<dbReference type="EMBL" id="JAUMKJ010000014">
    <property type="protein sequence ID" value="MDO3677945.1"/>
    <property type="molecule type" value="Genomic_DNA"/>
</dbReference>
<keyword evidence="2" id="KW-1185">Reference proteome</keyword>
<accession>A0ABT8VAD5</accession>
<comment type="caution">
    <text evidence="1">The sequence shown here is derived from an EMBL/GenBank/DDBJ whole genome shotgun (WGS) entry which is preliminary data.</text>
</comment>
<sequence>MDAGIVSKIQMGCRNPQLPVFFQRSPVNGKDKIGFYPPDQRSGKLPVVPGVFRRPINKRNSGLSDSLGNPQLLFCRIIGRRPPHHYNKMGAKTGDCPFRVRVREIGFDLMTKLPEPVRQSVNPHRMIFQKQNPQTMTPFKKRTVSYLCYVAQIPGSWADALYRKKNATQFEPCKNAGLLLE</sequence>
<protein>
    <submittedName>
        <fullName evidence="1">Uncharacterized protein</fullName>
    </submittedName>
</protein>
<organism evidence="1 2">
    <name type="scientific">Paenibacillus ehimensis</name>
    <dbReference type="NCBI Taxonomy" id="79264"/>
    <lineage>
        <taxon>Bacteria</taxon>
        <taxon>Bacillati</taxon>
        <taxon>Bacillota</taxon>
        <taxon>Bacilli</taxon>
        <taxon>Bacillales</taxon>
        <taxon>Paenibacillaceae</taxon>
        <taxon>Paenibacillus</taxon>
    </lineage>
</organism>
<gene>
    <name evidence="1" type="ORF">Q3C12_13110</name>
</gene>
<dbReference type="RefSeq" id="WP_302878618.1">
    <property type="nucleotide sequence ID" value="NZ_JARLKN010000060.1"/>
</dbReference>
<reference evidence="1" key="1">
    <citation type="submission" date="2023-07" db="EMBL/GenBank/DDBJ databases">
        <authorList>
            <person name="Aktuganov G."/>
            <person name="Boyko T."/>
            <person name="Delegan Y."/>
            <person name="Galimzianova N."/>
            <person name="Gilvanova E."/>
            <person name="Korobov V."/>
            <person name="Kuzmina L."/>
            <person name="Melentiev A."/>
            <person name="Milman P."/>
            <person name="Ryabova A."/>
            <person name="Stupak E."/>
            <person name="Yasakov T."/>
            <person name="Zharikova N."/>
            <person name="Zhurenko E."/>
        </authorList>
    </citation>
    <scope>NUCLEOTIDE SEQUENCE</scope>
    <source>
        <strain evidence="1">IB-739</strain>
    </source>
</reference>
<proteinExistence type="predicted"/>